<dbReference type="EMBL" id="DXCV01000051">
    <property type="protein sequence ID" value="HIY88556.1"/>
    <property type="molecule type" value="Genomic_DNA"/>
</dbReference>
<evidence type="ECO:0000256" key="2">
    <source>
        <dbReference type="ARBA" id="ARBA00012438"/>
    </source>
</evidence>
<dbReference type="PANTHER" id="PTHR43065">
    <property type="entry name" value="SENSOR HISTIDINE KINASE"/>
    <property type="match status" value="1"/>
</dbReference>
<comment type="catalytic activity">
    <reaction evidence="1">
        <text>ATP + protein L-histidine = ADP + protein N-phospho-L-histidine.</text>
        <dbReference type="EC" id="2.7.13.3"/>
    </reaction>
</comment>
<name>A0A9D2CLV3_9BACE</name>
<gene>
    <name evidence="6" type="ORF">H9824_07625</name>
</gene>
<dbReference type="InterPro" id="IPR013783">
    <property type="entry name" value="Ig-like_fold"/>
</dbReference>
<keyword evidence="4" id="KW-0732">Signal</keyword>
<sequence length="1006" mass="113837">MKRYLISLIILLWVCAGQMNAKDGLPFFVNYSPAMYHAHNRNFDIVSDDYGRVYVANFEGVLYYDQTEWHTLHAPGIFRVTKLFKDSKGRIWVGGYNLFGYLTSGENGALELQLIFSKNNKGFLGEVTGIEEVNGKICVTSSLGDADIQDDSMDDFILRRAANAPEGHYQGVPVNKRIELPDGSTLLATAGAGFVVLDKTGEERYTLTEQNGLCNNNVNGLYMDASGYVWGATDNGIFVVNVQTAYTYFRSTEGLSGEVQSICQTDHGLYVGTLRGLFYREADTFEPVKPIQQACWQLQQDEDGNIYASTAGGLFSIKGKQVWQITDNHTLSTYICGNGEYYTGEVDGVYQIQDGERRPLNIVEKATFFYKDEQQTLWIRNIFGQVFRCEGDYSQYQITIPQNARGEKDGFNNTLFIQNGHIHVLSHVGLFRWNSEQQRLEEQTGATSLWTSSNQYPRFIYPESERIWGTNNEGKELYVYSTNNEDTGELNALLRPVHDLTVGTIEVDGKDVWLGGNFGLIHWDASMKEPDYPASPRVFIRRLTINNNSLIWGGFGQGDQLAAGLPFKGATFESGIQEIKLNFSADKFSTLGAVEYRYRMDHNGRWSDWSTETSARFANPRSGHYAFQVMARDRYGRVTEAVSLPIHIRYPFYLRWYSLTAYVLVLALGIQQLIRWRMKRLIHEKMRLENIVEERTSQLRRQKNEIEEKSKRLETALDDLSKAQYQLIRQEKMATVGTLTKGLVDRILNPMNYVNNFSHMSIGLVKDLKENLNDDQANMTPDVYEDSIDALEMLNTNLQKIEEHGLNTTRILKAMEEMLKERGGNMAVIDIAAICCKNIEMLHSYYADDIARYRVKVEAPDKDLLVAAEVNAEQFSKTIMSMLANSMYAIRKKAQQGKDFQPLIRLNLSADVQANKVEIRVYDNGIGIEASILDKVFDPFFTTKTTAEAVGVGMYLSREIILNHGGNVSVQSTKDEYTEFVIVLPIHHDGKGGTAHEAEASAQPAM</sequence>
<feature type="coiled-coil region" evidence="3">
    <location>
        <begin position="685"/>
        <end position="726"/>
    </location>
</feature>
<dbReference type="PROSITE" id="PS50109">
    <property type="entry name" value="HIS_KIN"/>
    <property type="match status" value="1"/>
</dbReference>
<dbReference type="InterPro" id="IPR011123">
    <property type="entry name" value="Y_Y_Y"/>
</dbReference>
<dbReference type="Gene3D" id="2.130.10.10">
    <property type="entry name" value="YVTN repeat-like/Quinoprotein amine dehydrogenase"/>
    <property type="match status" value="2"/>
</dbReference>
<dbReference type="GO" id="GO:0004673">
    <property type="term" value="F:protein histidine kinase activity"/>
    <property type="evidence" value="ECO:0007669"/>
    <property type="project" value="UniProtKB-EC"/>
</dbReference>
<dbReference type="SUPFAM" id="SSF63829">
    <property type="entry name" value="Calcium-dependent phosphotriesterase"/>
    <property type="match status" value="1"/>
</dbReference>
<dbReference type="SUPFAM" id="SSF55874">
    <property type="entry name" value="ATPase domain of HSP90 chaperone/DNA topoisomerase II/histidine kinase"/>
    <property type="match status" value="1"/>
</dbReference>
<dbReference type="Proteomes" id="UP000886851">
    <property type="component" value="Unassembled WGS sequence"/>
</dbReference>
<dbReference type="InterPro" id="IPR005467">
    <property type="entry name" value="His_kinase_dom"/>
</dbReference>
<evidence type="ECO:0000259" key="5">
    <source>
        <dbReference type="PROSITE" id="PS50109"/>
    </source>
</evidence>
<proteinExistence type="predicted"/>
<dbReference type="PRINTS" id="PR00344">
    <property type="entry name" value="BCTRLSENSOR"/>
</dbReference>
<protein>
    <recommendedName>
        <fullName evidence="2">histidine kinase</fullName>
        <ecNumber evidence="2">2.7.13.3</ecNumber>
    </recommendedName>
</protein>
<evidence type="ECO:0000256" key="4">
    <source>
        <dbReference type="SAM" id="SignalP"/>
    </source>
</evidence>
<dbReference type="InterPro" id="IPR036890">
    <property type="entry name" value="HATPase_C_sf"/>
</dbReference>
<feature type="signal peptide" evidence="4">
    <location>
        <begin position="1"/>
        <end position="21"/>
    </location>
</feature>
<dbReference type="EC" id="2.7.13.3" evidence="2"/>
<evidence type="ECO:0000256" key="3">
    <source>
        <dbReference type="SAM" id="Coils"/>
    </source>
</evidence>
<dbReference type="Gene3D" id="1.10.287.130">
    <property type="match status" value="1"/>
</dbReference>
<evidence type="ECO:0000256" key="1">
    <source>
        <dbReference type="ARBA" id="ARBA00000085"/>
    </source>
</evidence>
<feature type="domain" description="Histidine kinase" evidence="5">
    <location>
        <begin position="742"/>
        <end position="988"/>
    </location>
</feature>
<comment type="caution">
    <text evidence="6">The sequence shown here is derived from an EMBL/GenBank/DDBJ whole genome shotgun (WGS) entry which is preliminary data.</text>
</comment>
<accession>A0A9D2CLV3</accession>
<dbReference type="Gene3D" id="3.30.565.10">
    <property type="entry name" value="Histidine kinase-like ATPase, C-terminal domain"/>
    <property type="match status" value="1"/>
</dbReference>
<dbReference type="Pfam" id="PF07495">
    <property type="entry name" value="Y_Y_Y"/>
    <property type="match status" value="1"/>
</dbReference>
<reference evidence="6" key="1">
    <citation type="journal article" date="2021" name="PeerJ">
        <title>Extensive microbial diversity within the chicken gut microbiome revealed by metagenomics and culture.</title>
        <authorList>
            <person name="Gilroy R."/>
            <person name="Ravi A."/>
            <person name="Getino M."/>
            <person name="Pursley I."/>
            <person name="Horton D.L."/>
            <person name="Alikhan N.F."/>
            <person name="Baker D."/>
            <person name="Gharbi K."/>
            <person name="Hall N."/>
            <person name="Watson M."/>
            <person name="Adriaenssens E.M."/>
            <person name="Foster-Nyarko E."/>
            <person name="Jarju S."/>
            <person name="Secka A."/>
            <person name="Antonio M."/>
            <person name="Oren A."/>
            <person name="Chaudhuri R.R."/>
            <person name="La Ragione R."/>
            <person name="Hildebrand F."/>
            <person name="Pallen M.J."/>
        </authorList>
    </citation>
    <scope>NUCLEOTIDE SEQUENCE</scope>
    <source>
        <strain evidence="6">Gambia2-208</strain>
    </source>
</reference>
<evidence type="ECO:0000313" key="7">
    <source>
        <dbReference type="Proteomes" id="UP000886851"/>
    </source>
</evidence>
<dbReference type="InterPro" id="IPR003594">
    <property type="entry name" value="HATPase_dom"/>
</dbReference>
<organism evidence="6 7">
    <name type="scientific">Candidatus Bacteroides pullicola</name>
    <dbReference type="NCBI Taxonomy" id="2838475"/>
    <lineage>
        <taxon>Bacteria</taxon>
        <taxon>Pseudomonadati</taxon>
        <taxon>Bacteroidota</taxon>
        <taxon>Bacteroidia</taxon>
        <taxon>Bacteroidales</taxon>
        <taxon>Bacteroidaceae</taxon>
        <taxon>Bacteroides</taxon>
    </lineage>
</organism>
<reference evidence="6" key="2">
    <citation type="submission" date="2021-04" db="EMBL/GenBank/DDBJ databases">
        <authorList>
            <person name="Gilroy R."/>
        </authorList>
    </citation>
    <scope>NUCLEOTIDE SEQUENCE</scope>
    <source>
        <strain evidence="6">Gambia2-208</strain>
    </source>
</reference>
<dbReference type="PANTHER" id="PTHR43065:SF42">
    <property type="entry name" value="TWO-COMPONENT SENSOR PPRA"/>
    <property type="match status" value="1"/>
</dbReference>
<feature type="chain" id="PRO_5039093806" description="histidine kinase" evidence="4">
    <location>
        <begin position="22"/>
        <end position="1006"/>
    </location>
</feature>
<dbReference type="AlphaFoldDB" id="A0A9D2CLV3"/>
<dbReference type="Pfam" id="PF02518">
    <property type="entry name" value="HATPase_c"/>
    <property type="match status" value="1"/>
</dbReference>
<dbReference type="SMART" id="SM00387">
    <property type="entry name" value="HATPase_c"/>
    <property type="match status" value="1"/>
</dbReference>
<dbReference type="InterPro" id="IPR004358">
    <property type="entry name" value="Sig_transdc_His_kin-like_C"/>
</dbReference>
<keyword evidence="3" id="KW-0175">Coiled coil</keyword>
<evidence type="ECO:0000313" key="6">
    <source>
        <dbReference type="EMBL" id="HIY88556.1"/>
    </source>
</evidence>
<dbReference type="Gene3D" id="2.60.40.10">
    <property type="entry name" value="Immunoglobulins"/>
    <property type="match status" value="1"/>
</dbReference>
<dbReference type="InterPro" id="IPR015943">
    <property type="entry name" value="WD40/YVTN_repeat-like_dom_sf"/>
</dbReference>